<evidence type="ECO:0000256" key="8">
    <source>
        <dbReference type="ARBA" id="ARBA00022840"/>
    </source>
</evidence>
<evidence type="ECO:0000256" key="4">
    <source>
        <dbReference type="ARBA" id="ARBA00022695"/>
    </source>
</evidence>
<keyword evidence="3 11" id="KW-0819">tRNA processing</keyword>
<dbReference type="Gene3D" id="1.10.246.80">
    <property type="match status" value="1"/>
</dbReference>
<dbReference type="NCBIfam" id="NF009814">
    <property type="entry name" value="PRK13299.1"/>
    <property type="match status" value="1"/>
</dbReference>
<dbReference type="AlphaFoldDB" id="A0A9D1UXP4"/>
<keyword evidence="8 11" id="KW-0067">ATP-binding</keyword>
<feature type="binding site" evidence="11">
    <location>
        <position position="35"/>
    </location>
    <ligand>
        <name>ATP</name>
        <dbReference type="ChEBI" id="CHEBI:30616"/>
    </ligand>
</feature>
<keyword evidence="2 11" id="KW-0808">Transferase</keyword>
<dbReference type="GO" id="GO:0001680">
    <property type="term" value="P:tRNA 3'-terminal CCA addition"/>
    <property type="evidence" value="ECO:0007669"/>
    <property type="project" value="UniProtKB-UniRule"/>
</dbReference>
<dbReference type="InterPro" id="IPR043519">
    <property type="entry name" value="NT_sf"/>
</dbReference>
<sequence length="400" mass="45354">MRITKFPNEFINAIPVLKSIQKAGFEAYFVGGCVRDTLLGIPLHDVDIASSAYPAEIKEIFKKTVDTGIEHGTVMVLDHGEGYEITTFRTESTYQDFRRPDHVTFVRSLEEDLKRRDLTINALAMDADGNVVDLFDGLSDLKNRVIRAVGDPHERYHEDALRMMRSIRFMSQLDFTIEDETENAILANAELLEKIAIERIHVEWIKTLLGKNPNAGVAEFIKTNLYKYCPEFDQYKEQLNKIAAIPNLSLANENQCWTLIGHEFGLSPQATTVLMRKWKSSKELINQVEATQTALENETGLLNSEVLFETGLELTLDANHIKHLLGDNQVTDQQVIERYDALPIKNNSDIALTGTDLIKELSMHPGPQIGEILAKVKKMILNGQLKNEHQELIKFVSQNY</sequence>
<keyword evidence="10 11" id="KW-0694">RNA-binding</keyword>
<dbReference type="Gene3D" id="1.10.110.30">
    <property type="match status" value="1"/>
</dbReference>
<comment type="similarity">
    <text evidence="11">Belongs to the tRNA nucleotidyltransferase/poly(A) polymerase family. Bacterial CCA-adding enzyme type 3 subfamily.</text>
</comment>
<feature type="binding site" evidence="11">
    <location>
        <position position="165"/>
    </location>
    <ligand>
        <name>CTP</name>
        <dbReference type="ChEBI" id="CHEBI:37563"/>
    </ligand>
</feature>
<dbReference type="PANTHER" id="PTHR46173:SF1">
    <property type="entry name" value="CCA TRNA NUCLEOTIDYLTRANSFERASE 1, MITOCHONDRIAL"/>
    <property type="match status" value="1"/>
</dbReference>
<evidence type="ECO:0000256" key="7">
    <source>
        <dbReference type="ARBA" id="ARBA00022800"/>
    </source>
</evidence>
<evidence type="ECO:0000259" key="12">
    <source>
        <dbReference type="Pfam" id="PF01743"/>
    </source>
</evidence>
<dbReference type="Pfam" id="PF12627">
    <property type="entry name" value="PolyA_pol_RNAbd"/>
    <property type="match status" value="1"/>
</dbReference>
<dbReference type="InterPro" id="IPR032828">
    <property type="entry name" value="PolyA_RNA-bd"/>
</dbReference>
<comment type="catalytic activity">
    <reaction evidence="11">
        <text>a tRNA with a 3' CCA end + 2 CTP + ATP = a tRNA with a 3' CCACCA end + 3 diphosphate</text>
        <dbReference type="Rhea" id="RHEA:76235"/>
        <dbReference type="Rhea" id="RHEA-COMP:10468"/>
        <dbReference type="Rhea" id="RHEA-COMP:18655"/>
        <dbReference type="ChEBI" id="CHEBI:30616"/>
        <dbReference type="ChEBI" id="CHEBI:33019"/>
        <dbReference type="ChEBI" id="CHEBI:37563"/>
        <dbReference type="ChEBI" id="CHEBI:83071"/>
        <dbReference type="ChEBI" id="CHEBI:195187"/>
    </reaction>
</comment>
<evidence type="ECO:0000256" key="1">
    <source>
        <dbReference type="ARBA" id="ARBA00001946"/>
    </source>
</evidence>
<dbReference type="Pfam" id="PF13735">
    <property type="entry name" value="tRNA_NucTran2_2"/>
    <property type="match status" value="1"/>
</dbReference>
<comment type="subunit">
    <text evidence="11">Homodimer.</text>
</comment>
<keyword evidence="4 11" id="KW-0548">Nucleotidyltransferase</keyword>
<feature type="domain" description="Poly A polymerase head" evidence="12">
    <location>
        <begin position="27"/>
        <end position="147"/>
    </location>
</feature>
<dbReference type="PANTHER" id="PTHR46173">
    <property type="entry name" value="CCA TRNA NUCLEOTIDYLTRANSFERASE 1, MITOCHONDRIAL"/>
    <property type="match status" value="1"/>
</dbReference>
<dbReference type="GO" id="GO:0042245">
    <property type="term" value="P:RNA repair"/>
    <property type="evidence" value="ECO:0007669"/>
    <property type="project" value="UniProtKB-KW"/>
</dbReference>
<evidence type="ECO:0000256" key="11">
    <source>
        <dbReference type="HAMAP-Rule" id="MF_01263"/>
    </source>
</evidence>
<evidence type="ECO:0000256" key="10">
    <source>
        <dbReference type="ARBA" id="ARBA00022884"/>
    </source>
</evidence>
<keyword evidence="7 11" id="KW-0692">RNA repair</keyword>
<feature type="binding site" evidence="11">
    <location>
        <position position="168"/>
    </location>
    <ligand>
        <name>CTP</name>
        <dbReference type="ChEBI" id="CHEBI:37563"/>
    </ligand>
</feature>
<evidence type="ECO:0000256" key="6">
    <source>
        <dbReference type="ARBA" id="ARBA00022741"/>
    </source>
</evidence>
<evidence type="ECO:0000256" key="2">
    <source>
        <dbReference type="ARBA" id="ARBA00022679"/>
    </source>
</evidence>
<dbReference type="GO" id="GO:0000287">
    <property type="term" value="F:magnesium ion binding"/>
    <property type="evidence" value="ECO:0007669"/>
    <property type="project" value="UniProtKB-UniRule"/>
</dbReference>
<dbReference type="GO" id="GO:0005524">
    <property type="term" value="F:ATP binding"/>
    <property type="evidence" value="ECO:0007669"/>
    <property type="project" value="UniProtKB-UniRule"/>
</dbReference>
<dbReference type="InterPro" id="IPR050264">
    <property type="entry name" value="Bact_CCA-adding_enz_type3_sf"/>
</dbReference>
<feature type="binding site" evidence="11">
    <location>
        <position position="35"/>
    </location>
    <ligand>
        <name>CTP</name>
        <dbReference type="ChEBI" id="CHEBI:37563"/>
    </ligand>
</feature>
<feature type="binding site" evidence="11">
    <location>
        <position position="47"/>
    </location>
    <ligand>
        <name>Mg(2+)</name>
        <dbReference type="ChEBI" id="CHEBI:18420"/>
    </ligand>
</feature>
<reference evidence="15" key="2">
    <citation type="submission" date="2021-04" db="EMBL/GenBank/DDBJ databases">
        <authorList>
            <person name="Gilroy R."/>
        </authorList>
    </citation>
    <scope>NUCLEOTIDE SEQUENCE</scope>
    <source>
        <strain evidence="15">6627</strain>
    </source>
</reference>
<dbReference type="InterPro" id="IPR002646">
    <property type="entry name" value="PolA_pol_head_dom"/>
</dbReference>
<dbReference type="HAMAP" id="MF_01263">
    <property type="entry name" value="CCA_bact_type3"/>
    <property type="match status" value="1"/>
</dbReference>
<evidence type="ECO:0000313" key="16">
    <source>
        <dbReference type="Proteomes" id="UP000823963"/>
    </source>
</evidence>
<feature type="binding site" evidence="11">
    <location>
        <position position="165"/>
    </location>
    <ligand>
        <name>ATP</name>
        <dbReference type="ChEBI" id="CHEBI:30616"/>
    </ligand>
</feature>
<keyword evidence="6 11" id="KW-0547">Nucleotide-binding</keyword>
<gene>
    <name evidence="11" type="primary">cca</name>
    <name evidence="15" type="ORF">H9861_06165</name>
</gene>
<comment type="miscellaneous">
    <text evidence="11">A single active site specifically recognizes both ATP and CTP and is responsible for their addition.</text>
</comment>
<feature type="binding site" evidence="11">
    <location>
        <position position="116"/>
    </location>
    <ligand>
        <name>CTP</name>
        <dbReference type="ChEBI" id="CHEBI:37563"/>
    </ligand>
</feature>
<feature type="binding site" evidence="11">
    <location>
        <position position="45"/>
    </location>
    <ligand>
        <name>Mg(2+)</name>
        <dbReference type="ChEBI" id="CHEBI:18420"/>
    </ligand>
</feature>
<proteinExistence type="inferred from homology"/>
<dbReference type="EC" id="2.7.7.72" evidence="11"/>
<dbReference type="InterPro" id="IPR032810">
    <property type="entry name" value="CCA-adding_enz_C"/>
</dbReference>
<protein>
    <recommendedName>
        <fullName evidence="11">CCA-adding enzyme</fullName>
        <ecNumber evidence="11">2.7.7.72</ecNumber>
    </recommendedName>
    <alternativeName>
        <fullName evidence="11">CCA tRNA nucleotidyltransferase</fullName>
    </alternativeName>
    <alternativeName>
        <fullName evidence="11">tRNA CCA-pyrophosphorylase</fullName>
    </alternativeName>
    <alternativeName>
        <fullName evidence="11">tRNA adenylyl-/cytidylyl- transferase</fullName>
    </alternativeName>
    <alternativeName>
        <fullName evidence="11">tRNA nucleotidyltransferase</fullName>
    </alternativeName>
    <alternativeName>
        <fullName evidence="11">tRNA-NT</fullName>
    </alternativeName>
</protein>
<keyword evidence="5 11" id="KW-0479">Metal-binding</keyword>
<feature type="binding site" evidence="11">
    <location>
        <position position="116"/>
    </location>
    <ligand>
        <name>ATP</name>
        <dbReference type="ChEBI" id="CHEBI:30616"/>
    </ligand>
</feature>
<comment type="caution">
    <text evidence="15">The sequence shown here is derived from an EMBL/GenBank/DDBJ whole genome shotgun (WGS) entry which is preliminary data.</text>
</comment>
<name>A0A9D1UXP4_9LACO</name>
<comment type="catalytic activity">
    <reaction evidence="11">
        <text>a tRNA precursor + 2 CTP + ATP = a tRNA with a 3' CCA end + 3 diphosphate</text>
        <dbReference type="Rhea" id="RHEA:14433"/>
        <dbReference type="Rhea" id="RHEA-COMP:10465"/>
        <dbReference type="Rhea" id="RHEA-COMP:10468"/>
        <dbReference type="ChEBI" id="CHEBI:30616"/>
        <dbReference type="ChEBI" id="CHEBI:33019"/>
        <dbReference type="ChEBI" id="CHEBI:37563"/>
        <dbReference type="ChEBI" id="CHEBI:74896"/>
        <dbReference type="ChEBI" id="CHEBI:83071"/>
        <dbReference type="EC" id="2.7.7.72"/>
    </reaction>
</comment>
<evidence type="ECO:0000259" key="14">
    <source>
        <dbReference type="Pfam" id="PF13735"/>
    </source>
</evidence>
<dbReference type="Pfam" id="PF01743">
    <property type="entry name" value="PolyA_pol"/>
    <property type="match status" value="1"/>
</dbReference>
<feature type="binding site" evidence="11">
    <location>
        <position position="32"/>
    </location>
    <ligand>
        <name>ATP</name>
        <dbReference type="ChEBI" id="CHEBI:30616"/>
    </ligand>
</feature>
<evidence type="ECO:0000259" key="13">
    <source>
        <dbReference type="Pfam" id="PF12627"/>
    </source>
</evidence>
<dbReference type="EMBL" id="DXFP01000055">
    <property type="protein sequence ID" value="HIX02323.1"/>
    <property type="molecule type" value="Genomic_DNA"/>
</dbReference>
<feature type="binding site" evidence="11">
    <location>
        <position position="162"/>
    </location>
    <ligand>
        <name>ATP</name>
        <dbReference type="ChEBI" id="CHEBI:30616"/>
    </ligand>
</feature>
<feature type="domain" description="CCA-adding enzyme C-terminal" evidence="14">
    <location>
        <begin position="250"/>
        <end position="396"/>
    </location>
</feature>
<reference evidence="15" key="1">
    <citation type="journal article" date="2021" name="PeerJ">
        <title>Extensive microbial diversity within the chicken gut microbiome revealed by metagenomics and culture.</title>
        <authorList>
            <person name="Gilroy R."/>
            <person name="Ravi A."/>
            <person name="Getino M."/>
            <person name="Pursley I."/>
            <person name="Horton D.L."/>
            <person name="Alikhan N.F."/>
            <person name="Baker D."/>
            <person name="Gharbi K."/>
            <person name="Hall N."/>
            <person name="Watson M."/>
            <person name="Adriaenssens E.M."/>
            <person name="Foster-Nyarko E."/>
            <person name="Jarju S."/>
            <person name="Secka A."/>
            <person name="Antonio M."/>
            <person name="Oren A."/>
            <person name="Chaudhuri R.R."/>
            <person name="La Ragione R."/>
            <person name="Hildebrand F."/>
            <person name="Pallen M.J."/>
        </authorList>
    </citation>
    <scope>NUCLEOTIDE SEQUENCE</scope>
    <source>
        <strain evidence="15">6627</strain>
    </source>
</reference>
<dbReference type="Gene3D" id="3.30.460.10">
    <property type="entry name" value="Beta Polymerase, domain 2"/>
    <property type="match status" value="1"/>
</dbReference>
<evidence type="ECO:0000313" key="15">
    <source>
        <dbReference type="EMBL" id="HIX02323.1"/>
    </source>
</evidence>
<feature type="binding site" evidence="11">
    <location>
        <position position="162"/>
    </location>
    <ligand>
        <name>CTP</name>
        <dbReference type="ChEBI" id="CHEBI:37563"/>
    </ligand>
</feature>
<feature type="binding site" evidence="11">
    <location>
        <position position="159"/>
    </location>
    <ligand>
        <name>ATP</name>
        <dbReference type="ChEBI" id="CHEBI:30616"/>
    </ligand>
</feature>
<dbReference type="GO" id="GO:0000049">
    <property type="term" value="F:tRNA binding"/>
    <property type="evidence" value="ECO:0007669"/>
    <property type="project" value="UniProtKB-UniRule"/>
</dbReference>
<dbReference type="SUPFAM" id="SSF81301">
    <property type="entry name" value="Nucleotidyltransferase"/>
    <property type="match status" value="1"/>
</dbReference>
<comment type="function">
    <text evidence="11">Catalyzes the addition and repair of the essential 3'-terminal CCA sequence in tRNAs without using a nucleic acid template. Adds these three nucleotides in the order of C, C, and A to the tRNA nucleotide-73, using CTP and ATP as substrates and producing inorganic pyrophosphate. tRNA 3'-terminal CCA addition is required both for tRNA processing and repair. Also involved in tRNA surveillance by mediating tandem CCA addition to generate a CCACCA at the 3' terminus of unstable tRNAs. While stable tRNAs receive only 3'-terminal CCA, unstable tRNAs are marked with CCACCA and rapidly degraded.</text>
</comment>
<evidence type="ECO:0000256" key="5">
    <source>
        <dbReference type="ARBA" id="ARBA00022723"/>
    </source>
</evidence>
<dbReference type="InterPro" id="IPR023068">
    <property type="entry name" value="CCA-adding_enz_firmicutes"/>
</dbReference>
<organism evidence="15 16">
    <name type="scientific">Candidatus Ligilactobacillus excrementigallinarum</name>
    <dbReference type="NCBI Taxonomy" id="2838641"/>
    <lineage>
        <taxon>Bacteria</taxon>
        <taxon>Bacillati</taxon>
        <taxon>Bacillota</taxon>
        <taxon>Bacilli</taxon>
        <taxon>Lactobacillales</taxon>
        <taxon>Lactobacillaceae</taxon>
        <taxon>Ligilactobacillus</taxon>
    </lineage>
</organism>
<feature type="domain" description="tRNA nucleotidyltransferase/poly(A) polymerase RNA and SrmB- binding" evidence="13">
    <location>
        <begin position="174"/>
        <end position="234"/>
    </location>
</feature>
<dbReference type="GO" id="GO:0004810">
    <property type="term" value="F:CCA tRNA nucleotidyltransferase activity"/>
    <property type="evidence" value="ECO:0007669"/>
    <property type="project" value="UniProtKB-UniRule"/>
</dbReference>
<keyword evidence="9 11" id="KW-0460">Magnesium</keyword>
<evidence type="ECO:0000256" key="9">
    <source>
        <dbReference type="ARBA" id="ARBA00022842"/>
    </source>
</evidence>
<dbReference type="Gene3D" id="1.20.58.560">
    <property type="match status" value="1"/>
</dbReference>
<dbReference type="SUPFAM" id="SSF81891">
    <property type="entry name" value="Poly A polymerase C-terminal region-like"/>
    <property type="match status" value="1"/>
</dbReference>
<accession>A0A9D1UXP4</accession>
<evidence type="ECO:0000256" key="3">
    <source>
        <dbReference type="ARBA" id="ARBA00022694"/>
    </source>
</evidence>
<dbReference type="CDD" id="cd05398">
    <property type="entry name" value="NT_ClassII-CCAase"/>
    <property type="match status" value="1"/>
</dbReference>
<comment type="cofactor">
    <cofactor evidence="1 11">
        <name>Mg(2+)</name>
        <dbReference type="ChEBI" id="CHEBI:18420"/>
    </cofactor>
</comment>
<feature type="binding site" evidence="11">
    <location>
        <position position="168"/>
    </location>
    <ligand>
        <name>ATP</name>
        <dbReference type="ChEBI" id="CHEBI:30616"/>
    </ligand>
</feature>
<dbReference type="Proteomes" id="UP000823963">
    <property type="component" value="Unassembled WGS sequence"/>
</dbReference>
<feature type="binding site" evidence="11">
    <location>
        <position position="159"/>
    </location>
    <ligand>
        <name>CTP</name>
        <dbReference type="ChEBI" id="CHEBI:37563"/>
    </ligand>
</feature>
<feature type="binding site" evidence="11">
    <location>
        <position position="32"/>
    </location>
    <ligand>
        <name>CTP</name>
        <dbReference type="ChEBI" id="CHEBI:37563"/>
    </ligand>
</feature>